<comment type="caution">
    <text evidence="4">The sequence shown here is derived from an EMBL/GenBank/DDBJ whole genome shotgun (WGS) entry which is preliminary data.</text>
</comment>
<gene>
    <name evidence="4" type="ORF">DV515_00019174</name>
</gene>
<dbReference type="AlphaFoldDB" id="A0A3L8Q5G8"/>
<dbReference type="InterPro" id="IPR013783">
    <property type="entry name" value="Ig-like_fold"/>
</dbReference>
<evidence type="ECO:0000313" key="5">
    <source>
        <dbReference type="Proteomes" id="UP000276834"/>
    </source>
</evidence>
<dbReference type="SMART" id="SM00557">
    <property type="entry name" value="IG_FLMN"/>
    <property type="match status" value="1"/>
</dbReference>
<evidence type="ECO:0000256" key="1">
    <source>
        <dbReference type="ARBA" id="ARBA00009238"/>
    </source>
</evidence>
<feature type="repeat" description="Filamin" evidence="3">
    <location>
        <begin position="165"/>
        <end position="214"/>
    </location>
</feature>
<dbReference type="Pfam" id="PF00630">
    <property type="entry name" value="Filamin"/>
    <property type="match status" value="1"/>
</dbReference>
<reference evidence="4 5" key="1">
    <citation type="journal article" date="2018" name="Proc. R. Soc. B">
        <title>A non-coding region near Follistatin controls head colour polymorphism in the Gouldian finch.</title>
        <authorList>
            <person name="Toomey M.B."/>
            <person name="Marques C.I."/>
            <person name="Andrade P."/>
            <person name="Araujo P.M."/>
            <person name="Sabatino S."/>
            <person name="Gazda M.A."/>
            <person name="Afonso S."/>
            <person name="Lopes R.J."/>
            <person name="Corbo J.C."/>
            <person name="Carneiro M."/>
        </authorList>
    </citation>
    <scope>NUCLEOTIDE SEQUENCE [LARGE SCALE GENOMIC DNA]</scope>
    <source>
        <strain evidence="4">Red01</strain>
        <tissue evidence="4">Muscle</tissue>
    </source>
</reference>
<dbReference type="InterPro" id="IPR001298">
    <property type="entry name" value="Filamin/ABP280_rpt"/>
</dbReference>
<evidence type="ECO:0000313" key="4">
    <source>
        <dbReference type="EMBL" id="RLV62571.1"/>
    </source>
</evidence>
<sequence>PSSASGRARPAPGVSVPFIEKFMGFFCGWGIWGGFWGVFWGFWGVFWGALSPIFPVPSRVQHLDARGRGRGSLCPFRGIYGIYGVFPVQAWFLGCFGGFWGVFWGFWGGFWGSLTPHLDARGRRRGSLCPFRGIYGIYGVFLYLRCFWGVFWGFWGALSPVSPSPAEFSIWTREAGAGGLSIAVEGPSKAEIAFEDHKDGSCGVSYVVQEPGRFPGGFGGFWGVFGVFLQGFLWGLGIWGVYGVFIPHPDPKPLPGDHEVSVKFNDSTAPREGTGRGQNRILGDFRAGFLGFLGFLGFWGFWVLEDFGVGFLGFFEWNFWDFWGGIFGIFGVFGVEFLGSHPFPDPPPLSGDHEVSVKFNDEHIPEMGQSQVLGDFRTGFLGFLGFLGWNFWDFWGHTPSLTPNPSQFNDSAAPREGTEPSFRGFWGLVFGIFRIFGVEFLGFLGSHTISLTPNPSQLTTRCRGDRAGCLGILGWDFWDGIFWVFGIFGMGFWGSHPSPDPHPSQGILGWGFWDGIFGVFRIFGVEFLGFWGSHPFPDPPPLSGDYEVSVKFNDEHIPERGQS</sequence>
<proteinExistence type="inferred from homology"/>
<dbReference type="SUPFAM" id="SSF81296">
    <property type="entry name" value="E set domains"/>
    <property type="match status" value="1"/>
</dbReference>
<dbReference type="PANTHER" id="PTHR38537:SF7">
    <property type="entry name" value="FILAMIN-B"/>
    <property type="match status" value="1"/>
</dbReference>
<dbReference type="GO" id="GO:0030036">
    <property type="term" value="P:actin cytoskeleton organization"/>
    <property type="evidence" value="ECO:0007669"/>
    <property type="project" value="InterPro"/>
</dbReference>
<dbReference type="Gene3D" id="2.60.40.10">
    <property type="entry name" value="Immunoglobulins"/>
    <property type="match status" value="1"/>
</dbReference>
<dbReference type="InterPro" id="IPR014756">
    <property type="entry name" value="Ig_E-set"/>
</dbReference>
<dbReference type="InterPro" id="IPR044801">
    <property type="entry name" value="Filamin"/>
</dbReference>
<dbReference type="EMBL" id="QUSF01006476">
    <property type="protein sequence ID" value="RLV62571.1"/>
    <property type="molecule type" value="Genomic_DNA"/>
</dbReference>
<dbReference type="OrthoDB" id="5334309at2759"/>
<dbReference type="PROSITE" id="PS50194">
    <property type="entry name" value="FILAMIN_REPEAT"/>
    <property type="match status" value="1"/>
</dbReference>
<organism evidence="4 5">
    <name type="scientific">Chloebia gouldiae</name>
    <name type="common">Gouldian finch</name>
    <name type="synonym">Erythrura gouldiae</name>
    <dbReference type="NCBI Taxonomy" id="44316"/>
    <lineage>
        <taxon>Eukaryota</taxon>
        <taxon>Metazoa</taxon>
        <taxon>Chordata</taxon>
        <taxon>Craniata</taxon>
        <taxon>Vertebrata</taxon>
        <taxon>Euteleostomi</taxon>
        <taxon>Archelosauria</taxon>
        <taxon>Archosauria</taxon>
        <taxon>Dinosauria</taxon>
        <taxon>Saurischia</taxon>
        <taxon>Theropoda</taxon>
        <taxon>Coelurosauria</taxon>
        <taxon>Aves</taxon>
        <taxon>Neognathae</taxon>
        <taxon>Neoaves</taxon>
        <taxon>Telluraves</taxon>
        <taxon>Australaves</taxon>
        <taxon>Passeriformes</taxon>
        <taxon>Passeroidea</taxon>
        <taxon>Passeridae</taxon>
        <taxon>Chloebia</taxon>
    </lineage>
</organism>
<evidence type="ECO:0000256" key="2">
    <source>
        <dbReference type="ARBA" id="ARBA00022737"/>
    </source>
</evidence>
<dbReference type="Proteomes" id="UP000276834">
    <property type="component" value="Unassembled WGS sequence"/>
</dbReference>
<keyword evidence="5" id="KW-1185">Reference proteome</keyword>
<dbReference type="GO" id="GO:0051015">
    <property type="term" value="F:actin filament binding"/>
    <property type="evidence" value="ECO:0007669"/>
    <property type="project" value="InterPro"/>
</dbReference>
<protein>
    <submittedName>
        <fullName evidence="4">Uncharacterized protein</fullName>
    </submittedName>
</protein>
<accession>A0A3L8Q5G8</accession>
<keyword evidence="2" id="KW-0677">Repeat</keyword>
<dbReference type="PANTHER" id="PTHR38537">
    <property type="entry name" value="JITTERBUG, ISOFORM N"/>
    <property type="match status" value="1"/>
</dbReference>
<name>A0A3L8Q5G8_CHLGU</name>
<comment type="similarity">
    <text evidence="1">Belongs to the filamin family.</text>
</comment>
<evidence type="ECO:0000256" key="3">
    <source>
        <dbReference type="PROSITE-ProRule" id="PRU00087"/>
    </source>
</evidence>
<feature type="non-terminal residue" evidence="4">
    <location>
        <position position="1"/>
    </location>
</feature>
<dbReference type="InterPro" id="IPR017868">
    <property type="entry name" value="Filamin/ABP280_repeat-like"/>
</dbReference>